<name>A0AC34RGE3_9BILA</name>
<dbReference type="WBParaSite" id="JU765_v2.g6695.t1">
    <property type="protein sequence ID" value="JU765_v2.g6695.t1"/>
    <property type="gene ID" value="JU765_v2.g6695"/>
</dbReference>
<evidence type="ECO:0000313" key="1">
    <source>
        <dbReference type="Proteomes" id="UP000887576"/>
    </source>
</evidence>
<proteinExistence type="predicted"/>
<reference evidence="2" key="1">
    <citation type="submission" date="2022-11" db="UniProtKB">
        <authorList>
            <consortium name="WormBaseParasite"/>
        </authorList>
    </citation>
    <scope>IDENTIFICATION</scope>
</reference>
<organism evidence="1 2">
    <name type="scientific">Panagrolaimus sp. JU765</name>
    <dbReference type="NCBI Taxonomy" id="591449"/>
    <lineage>
        <taxon>Eukaryota</taxon>
        <taxon>Metazoa</taxon>
        <taxon>Ecdysozoa</taxon>
        <taxon>Nematoda</taxon>
        <taxon>Chromadorea</taxon>
        <taxon>Rhabditida</taxon>
        <taxon>Tylenchina</taxon>
        <taxon>Panagrolaimomorpha</taxon>
        <taxon>Panagrolaimoidea</taxon>
        <taxon>Panagrolaimidae</taxon>
        <taxon>Panagrolaimus</taxon>
    </lineage>
</organism>
<evidence type="ECO:0000313" key="2">
    <source>
        <dbReference type="WBParaSite" id="JU765_v2.g6695.t1"/>
    </source>
</evidence>
<dbReference type="Proteomes" id="UP000887576">
    <property type="component" value="Unplaced"/>
</dbReference>
<accession>A0AC34RGE3</accession>
<protein>
    <submittedName>
        <fullName evidence="2">Uncharacterized protein</fullName>
    </submittedName>
</protein>
<sequence>MSSTKNASSDVVIDFKRLLTEKPTKCGEPRANSPEFAWNFGKLEGVIAEKCVEEIIKETDEMKFKVIGEANFVQLKKIQ</sequence>